<dbReference type="SMART" id="SM00905">
    <property type="entry name" value="FolB"/>
    <property type="match status" value="1"/>
</dbReference>
<proteinExistence type="predicted"/>
<sequence>MSDYKILIEDIEIEMYLGIHDFEKKQQQRVLLNIDIDISSPSPMKEHLFDYDKVVHFIRKFNGRSIETQEELIETVYNYIIDLGAKSAKVYSRKPDVYKDCKSVGVVYQG</sequence>
<keyword evidence="3" id="KW-1185">Reference proteome</keyword>
<dbReference type="RefSeq" id="WP_267652224.1">
    <property type="nucleotide sequence ID" value="NZ_JAOVZR010000001.1"/>
</dbReference>
<dbReference type="InterPro" id="IPR006157">
    <property type="entry name" value="FolB_dom"/>
</dbReference>
<dbReference type="SUPFAM" id="SSF55620">
    <property type="entry name" value="Tetrahydrobiopterin biosynthesis enzymes-like"/>
    <property type="match status" value="1"/>
</dbReference>
<comment type="caution">
    <text evidence="2">The sequence shown here is derived from an EMBL/GenBank/DDBJ whole genome shotgun (WGS) entry which is preliminary data.</text>
</comment>
<dbReference type="InterPro" id="IPR043133">
    <property type="entry name" value="GTP-CH-I_C/QueF"/>
</dbReference>
<dbReference type="Proteomes" id="UP001073227">
    <property type="component" value="Unassembled WGS sequence"/>
</dbReference>
<gene>
    <name evidence="2" type="ORF">OEG84_02225</name>
</gene>
<dbReference type="EMBL" id="JAOVZR010000001">
    <property type="protein sequence ID" value="MCY0146564.1"/>
    <property type="molecule type" value="Genomic_DNA"/>
</dbReference>
<evidence type="ECO:0000259" key="1">
    <source>
        <dbReference type="SMART" id="SM00905"/>
    </source>
</evidence>
<organism evidence="2 3">
    <name type="scientific">Hoeflea algicola</name>
    <dbReference type="NCBI Taxonomy" id="2983763"/>
    <lineage>
        <taxon>Bacteria</taxon>
        <taxon>Pseudomonadati</taxon>
        <taxon>Pseudomonadota</taxon>
        <taxon>Alphaproteobacteria</taxon>
        <taxon>Hyphomicrobiales</taxon>
        <taxon>Rhizobiaceae</taxon>
        <taxon>Hoeflea</taxon>
    </lineage>
</organism>
<dbReference type="Pfam" id="PF02152">
    <property type="entry name" value="FolB"/>
    <property type="match status" value="1"/>
</dbReference>
<name>A0ABT3Z4C6_9HYPH</name>
<dbReference type="Gene3D" id="3.30.1130.10">
    <property type="match status" value="1"/>
</dbReference>
<evidence type="ECO:0000313" key="3">
    <source>
        <dbReference type="Proteomes" id="UP001073227"/>
    </source>
</evidence>
<evidence type="ECO:0000313" key="2">
    <source>
        <dbReference type="EMBL" id="MCY0146564.1"/>
    </source>
</evidence>
<feature type="domain" description="Dihydroneopterin aldolase/epimerase" evidence="1">
    <location>
        <begin position="6"/>
        <end position="110"/>
    </location>
</feature>
<protein>
    <submittedName>
        <fullName evidence="2">Dihydroneopterin aldolase</fullName>
    </submittedName>
</protein>
<accession>A0ABT3Z4C6</accession>
<reference evidence="2" key="1">
    <citation type="submission" date="2022-10" db="EMBL/GenBank/DDBJ databases">
        <title>Hoeflea sp. G2-23, isolated from marine algae.</title>
        <authorList>
            <person name="Kristyanto S."/>
            <person name="Kim J.M."/>
            <person name="Jeon C.O."/>
        </authorList>
    </citation>
    <scope>NUCLEOTIDE SEQUENCE</scope>
    <source>
        <strain evidence="2">G2-23</strain>
    </source>
</reference>